<evidence type="ECO:0000259" key="4">
    <source>
        <dbReference type="PROSITE" id="PS01124"/>
    </source>
</evidence>
<keyword evidence="1" id="KW-0805">Transcription regulation</keyword>
<evidence type="ECO:0000256" key="2">
    <source>
        <dbReference type="ARBA" id="ARBA00023125"/>
    </source>
</evidence>
<accession>A0A1H5Y294</accession>
<dbReference type="Proteomes" id="UP000236732">
    <property type="component" value="Unassembled WGS sequence"/>
</dbReference>
<evidence type="ECO:0000313" key="5">
    <source>
        <dbReference type="EMBL" id="SEG18101.1"/>
    </source>
</evidence>
<dbReference type="Pfam" id="PF12852">
    <property type="entry name" value="Cupin_6"/>
    <property type="match status" value="1"/>
</dbReference>
<proteinExistence type="predicted"/>
<organism evidence="5 6">
    <name type="scientific">Nonomuraea solani</name>
    <dbReference type="NCBI Taxonomy" id="1144553"/>
    <lineage>
        <taxon>Bacteria</taxon>
        <taxon>Bacillati</taxon>
        <taxon>Actinomycetota</taxon>
        <taxon>Actinomycetes</taxon>
        <taxon>Streptosporangiales</taxon>
        <taxon>Streptosporangiaceae</taxon>
        <taxon>Nonomuraea</taxon>
    </lineage>
</organism>
<dbReference type="InterPro" id="IPR050204">
    <property type="entry name" value="AraC_XylS_family_regulators"/>
</dbReference>
<gene>
    <name evidence="5" type="ORF">SAMN05444920_102110</name>
</gene>
<dbReference type="InterPro" id="IPR009057">
    <property type="entry name" value="Homeodomain-like_sf"/>
</dbReference>
<name>A0A1H5Y294_9ACTN</name>
<sequence length="296" mass="32120">MDILSDVISAVRAGTPAAERVEWRAPWRQDFPDQPGTAGFLVVLQGTCRLIDDAGEPTHLAPGDVVFSPHGNGYALADTPATGDRAITVTLCGGYELTPEWTHPLLRELPGTIHLPARPGRDPGLRAAVDVLGAEIDSGRLGATALLPVALDMLLLYVLRTWFEAHPRHEGATGWAAALADPGISAALNAMHDDPAHPWTVQELAGRARLSRATFSRRFGSLTGQPPLAYLTWWRMTTAARLLLEPAATIDTVAGRVGYTSEFAFANAFKRHFHLAPGKYRHQARTRMDGGRRSHH</sequence>
<dbReference type="GO" id="GO:0003700">
    <property type="term" value="F:DNA-binding transcription factor activity"/>
    <property type="evidence" value="ECO:0007669"/>
    <property type="project" value="InterPro"/>
</dbReference>
<dbReference type="OrthoDB" id="241790at2"/>
<keyword evidence="6" id="KW-1185">Reference proteome</keyword>
<dbReference type="SUPFAM" id="SSF46689">
    <property type="entry name" value="Homeodomain-like"/>
    <property type="match status" value="2"/>
</dbReference>
<protein>
    <submittedName>
        <fullName evidence="5">AraC-type DNA-binding protein</fullName>
    </submittedName>
</protein>
<dbReference type="InterPro" id="IPR011051">
    <property type="entry name" value="RmlC_Cupin_sf"/>
</dbReference>
<feature type="domain" description="HTH araC/xylS-type" evidence="4">
    <location>
        <begin position="185"/>
        <end position="283"/>
    </location>
</feature>
<reference evidence="5 6" key="1">
    <citation type="submission" date="2016-10" db="EMBL/GenBank/DDBJ databases">
        <authorList>
            <person name="de Groot N.N."/>
        </authorList>
    </citation>
    <scope>NUCLEOTIDE SEQUENCE [LARGE SCALE GENOMIC DNA]</scope>
    <source>
        <strain evidence="5 6">CGMCC 4.7037</strain>
    </source>
</reference>
<dbReference type="RefSeq" id="WP_103954861.1">
    <property type="nucleotide sequence ID" value="NZ_FNVT01000002.1"/>
</dbReference>
<dbReference type="Gene3D" id="2.60.120.10">
    <property type="entry name" value="Jelly Rolls"/>
    <property type="match status" value="1"/>
</dbReference>
<dbReference type="InterPro" id="IPR018060">
    <property type="entry name" value="HTH_AraC"/>
</dbReference>
<evidence type="ECO:0000313" key="6">
    <source>
        <dbReference type="Proteomes" id="UP000236732"/>
    </source>
</evidence>
<keyword evidence="3" id="KW-0804">Transcription</keyword>
<evidence type="ECO:0000256" key="3">
    <source>
        <dbReference type="ARBA" id="ARBA00023163"/>
    </source>
</evidence>
<dbReference type="PANTHER" id="PTHR46796:SF13">
    <property type="entry name" value="HTH-TYPE TRANSCRIPTIONAL ACTIVATOR RHAS"/>
    <property type="match status" value="1"/>
</dbReference>
<dbReference type="SMART" id="SM00342">
    <property type="entry name" value="HTH_ARAC"/>
    <property type="match status" value="1"/>
</dbReference>
<dbReference type="SUPFAM" id="SSF51182">
    <property type="entry name" value="RmlC-like cupins"/>
    <property type="match status" value="1"/>
</dbReference>
<dbReference type="EMBL" id="FNVT01000002">
    <property type="protein sequence ID" value="SEG18101.1"/>
    <property type="molecule type" value="Genomic_DNA"/>
</dbReference>
<keyword evidence="2 5" id="KW-0238">DNA-binding</keyword>
<dbReference type="InterPro" id="IPR014710">
    <property type="entry name" value="RmlC-like_jellyroll"/>
</dbReference>
<dbReference type="PROSITE" id="PS01124">
    <property type="entry name" value="HTH_ARAC_FAMILY_2"/>
    <property type="match status" value="1"/>
</dbReference>
<dbReference type="AlphaFoldDB" id="A0A1H5Y294"/>
<dbReference type="Gene3D" id="1.10.10.60">
    <property type="entry name" value="Homeodomain-like"/>
    <property type="match status" value="2"/>
</dbReference>
<evidence type="ECO:0000256" key="1">
    <source>
        <dbReference type="ARBA" id="ARBA00023015"/>
    </source>
</evidence>
<dbReference type="InterPro" id="IPR032783">
    <property type="entry name" value="AraC_lig"/>
</dbReference>
<dbReference type="GO" id="GO:0043565">
    <property type="term" value="F:sequence-specific DNA binding"/>
    <property type="evidence" value="ECO:0007669"/>
    <property type="project" value="InterPro"/>
</dbReference>
<dbReference type="PANTHER" id="PTHR46796">
    <property type="entry name" value="HTH-TYPE TRANSCRIPTIONAL ACTIVATOR RHAS-RELATED"/>
    <property type="match status" value="1"/>
</dbReference>
<dbReference type="Pfam" id="PF12833">
    <property type="entry name" value="HTH_18"/>
    <property type="match status" value="1"/>
</dbReference>